<keyword evidence="5" id="KW-0472">Membrane</keyword>
<dbReference type="SMART" id="SM00288">
    <property type="entry name" value="VHS"/>
    <property type="match status" value="1"/>
</dbReference>
<evidence type="ECO:0000313" key="10">
    <source>
        <dbReference type="Proteomes" id="UP001189624"/>
    </source>
</evidence>
<comment type="subcellular location">
    <subcellularLocation>
        <location evidence="1">Membrane</location>
        <topology evidence="1">Peripheral membrane protein</topology>
    </subcellularLocation>
</comment>
<dbReference type="AlphaFoldDB" id="A0AA86VWY9"/>
<evidence type="ECO:0000256" key="1">
    <source>
        <dbReference type="ARBA" id="ARBA00004170"/>
    </source>
</evidence>
<dbReference type="InterPro" id="IPR002014">
    <property type="entry name" value="VHS_dom"/>
</dbReference>
<evidence type="ECO:0000256" key="4">
    <source>
        <dbReference type="ARBA" id="ARBA00022927"/>
    </source>
</evidence>
<sequence length="429" mass="47717">MSENLMGRVNALGERLKIGGAEVGRKMSAGMSSVSFKVKEFFQDSSHADKLVGEATSEALHHPDWPIILHLCDLINSDQLNTAEVVRAIKKRVVSKSPGSQYLALVLLDALVKNCDKAFLEVATERVLDEMVKLIDDPHTVVDNRNKALMMIEAWGESTIELRYLPVYAETYKSLKSRGIRFPSRDIESLAPIFTPPCSGASPEADVNLEHLMPNDIHVQSFSPSTPARSATTPKADVSLAHLMQHEVHVQSFTSQQTKEAFDVARNSIELLSIVLSSSTQQDVLKDDLITTLVQQCRQSQTNVHRIIETAWDNETLLLEALNVNDEIQKVVCKYEEMMKKKKHTVVPLEPEPAMVPVAIEPDEPPHFTEEKALIRKPGGSRIGVHGGSQDELLDDLDEMIFGKKGRDGFDAGQYPKKQQSSKDDLISF</sequence>
<evidence type="ECO:0000256" key="5">
    <source>
        <dbReference type="ARBA" id="ARBA00023136"/>
    </source>
</evidence>
<dbReference type="GO" id="GO:0043328">
    <property type="term" value="P:protein transport to vacuole involved in ubiquitin-dependent protein catabolic process via the multivesicular body sorting pathway"/>
    <property type="evidence" value="ECO:0007669"/>
    <property type="project" value="InterPro"/>
</dbReference>
<dbReference type="Pfam" id="PF03127">
    <property type="entry name" value="GAT"/>
    <property type="match status" value="1"/>
</dbReference>
<dbReference type="Proteomes" id="UP001189624">
    <property type="component" value="Chromosome 2"/>
</dbReference>
<name>A0AA86VWY9_9FABA</name>
<dbReference type="Gene3D" id="1.20.58.160">
    <property type="match status" value="1"/>
</dbReference>
<dbReference type="GO" id="GO:0005737">
    <property type="term" value="C:cytoplasm"/>
    <property type="evidence" value="ECO:0007669"/>
    <property type="project" value="UniProtKB-ARBA"/>
</dbReference>
<protein>
    <recommendedName>
        <fullName evidence="11">TOM1-like protein 2</fullName>
    </recommendedName>
</protein>
<feature type="region of interest" description="Disordered" evidence="6">
    <location>
        <begin position="405"/>
        <end position="429"/>
    </location>
</feature>
<feature type="domain" description="VHS" evidence="7">
    <location>
        <begin position="55"/>
        <end position="183"/>
    </location>
</feature>
<dbReference type="InterPro" id="IPR008942">
    <property type="entry name" value="ENTH_VHS"/>
</dbReference>
<dbReference type="Gramene" id="rna-AYBTSS11_LOCUS6715">
    <property type="protein sequence ID" value="CAJ1934079.1"/>
    <property type="gene ID" value="gene-AYBTSS11_LOCUS6715"/>
</dbReference>
<evidence type="ECO:0000256" key="2">
    <source>
        <dbReference type="ARBA" id="ARBA00007708"/>
    </source>
</evidence>
<evidence type="ECO:0008006" key="11">
    <source>
        <dbReference type="Google" id="ProtNLM"/>
    </source>
</evidence>
<dbReference type="InterPro" id="IPR044836">
    <property type="entry name" value="TOL_plant"/>
</dbReference>
<reference evidence="9" key="1">
    <citation type="submission" date="2023-10" db="EMBL/GenBank/DDBJ databases">
        <authorList>
            <person name="Domelevo Entfellner J.-B."/>
        </authorList>
    </citation>
    <scope>NUCLEOTIDE SEQUENCE</scope>
</reference>
<dbReference type="CDD" id="cd03561">
    <property type="entry name" value="VHS"/>
    <property type="match status" value="1"/>
</dbReference>
<dbReference type="SUPFAM" id="SSF89009">
    <property type="entry name" value="GAT-like domain"/>
    <property type="match status" value="1"/>
</dbReference>
<keyword evidence="4" id="KW-0653">Protein transport</keyword>
<dbReference type="GO" id="GO:0043130">
    <property type="term" value="F:ubiquitin binding"/>
    <property type="evidence" value="ECO:0007669"/>
    <property type="project" value="InterPro"/>
</dbReference>
<dbReference type="SUPFAM" id="SSF48464">
    <property type="entry name" value="ENTH/VHS domain"/>
    <property type="match status" value="1"/>
</dbReference>
<dbReference type="EMBL" id="OY731399">
    <property type="protein sequence ID" value="CAJ1934079.1"/>
    <property type="molecule type" value="Genomic_DNA"/>
</dbReference>
<dbReference type="PANTHER" id="PTHR46646">
    <property type="entry name" value="TOM1-LIKE PROTEIN 1"/>
    <property type="match status" value="1"/>
</dbReference>
<evidence type="ECO:0000256" key="6">
    <source>
        <dbReference type="SAM" id="MobiDB-lite"/>
    </source>
</evidence>
<dbReference type="Gene3D" id="1.25.40.90">
    <property type="match status" value="1"/>
</dbReference>
<dbReference type="InterPro" id="IPR004152">
    <property type="entry name" value="GAT_dom"/>
</dbReference>
<dbReference type="PROSITE" id="PS50179">
    <property type="entry name" value="VHS"/>
    <property type="match status" value="1"/>
</dbReference>
<evidence type="ECO:0000256" key="3">
    <source>
        <dbReference type="ARBA" id="ARBA00022448"/>
    </source>
</evidence>
<dbReference type="InterPro" id="IPR038425">
    <property type="entry name" value="GAT_sf"/>
</dbReference>
<feature type="domain" description="GAT" evidence="8">
    <location>
        <begin position="253"/>
        <end position="340"/>
    </location>
</feature>
<evidence type="ECO:0000259" key="7">
    <source>
        <dbReference type="PROSITE" id="PS50179"/>
    </source>
</evidence>
<dbReference type="GO" id="GO:0035091">
    <property type="term" value="F:phosphatidylinositol binding"/>
    <property type="evidence" value="ECO:0007669"/>
    <property type="project" value="InterPro"/>
</dbReference>
<keyword evidence="3" id="KW-0813">Transport</keyword>
<dbReference type="PANTHER" id="PTHR46646:SF1">
    <property type="entry name" value="TOM1-LIKE PROTEIN 1"/>
    <property type="match status" value="1"/>
</dbReference>
<dbReference type="GO" id="GO:0016020">
    <property type="term" value="C:membrane"/>
    <property type="evidence" value="ECO:0007669"/>
    <property type="project" value="UniProtKB-SubCell"/>
</dbReference>
<dbReference type="Pfam" id="PF00790">
    <property type="entry name" value="VHS"/>
    <property type="match status" value="1"/>
</dbReference>
<evidence type="ECO:0000259" key="8">
    <source>
        <dbReference type="PROSITE" id="PS50909"/>
    </source>
</evidence>
<keyword evidence="10" id="KW-1185">Reference proteome</keyword>
<accession>A0AA86VWY9</accession>
<evidence type="ECO:0000313" key="9">
    <source>
        <dbReference type="EMBL" id="CAJ1934079.1"/>
    </source>
</evidence>
<organism evidence="9 10">
    <name type="scientific">Sphenostylis stenocarpa</name>
    <dbReference type="NCBI Taxonomy" id="92480"/>
    <lineage>
        <taxon>Eukaryota</taxon>
        <taxon>Viridiplantae</taxon>
        <taxon>Streptophyta</taxon>
        <taxon>Embryophyta</taxon>
        <taxon>Tracheophyta</taxon>
        <taxon>Spermatophyta</taxon>
        <taxon>Magnoliopsida</taxon>
        <taxon>eudicotyledons</taxon>
        <taxon>Gunneridae</taxon>
        <taxon>Pentapetalae</taxon>
        <taxon>rosids</taxon>
        <taxon>fabids</taxon>
        <taxon>Fabales</taxon>
        <taxon>Fabaceae</taxon>
        <taxon>Papilionoideae</taxon>
        <taxon>50 kb inversion clade</taxon>
        <taxon>NPAAA clade</taxon>
        <taxon>indigoferoid/millettioid clade</taxon>
        <taxon>Phaseoleae</taxon>
        <taxon>Sphenostylis</taxon>
    </lineage>
</organism>
<proteinExistence type="inferred from homology"/>
<gene>
    <name evidence="9" type="ORF">AYBTSS11_LOCUS6715</name>
</gene>
<comment type="similarity">
    <text evidence="2">Belongs to the TOM1 family.</text>
</comment>
<dbReference type="PROSITE" id="PS50909">
    <property type="entry name" value="GAT"/>
    <property type="match status" value="1"/>
</dbReference>